<accession>A0A7T8HHW7</accession>
<evidence type="ECO:0000313" key="1">
    <source>
        <dbReference type="EMBL" id="QQP50359.1"/>
    </source>
</evidence>
<reference evidence="2" key="1">
    <citation type="submission" date="2021-01" db="EMBL/GenBank/DDBJ databases">
        <title>Caligus Genome Assembly.</title>
        <authorList>
            <person name="Gallardo-Escarate C."/>
        </authorList>
    </citation>
    <scope>NUCLEOTIDE SEQUENCE [LARGE SCALE GENOMIC DNA]</scope>
</reference>
<protein>
    <submittedName>
        <fullName evidence="1">Uncharacterized protein</fullName>
    </submittedName>
</protein>
<feature type="non-terminal residue" evidence="1">
    <location>
        <position position="1"/>
    </location>
</feature>
<name>A0A7T8HHW7_CALRO</name>
<dbReference type="Proteomes" id="UP000595437">
    <property type="component" value="Chromosome 7"/>
</dbReference>
<dbReference type="OrthoDB" id="6346507at2759"/>
<proteinExistence type="predicted"/>
<keyword evidence="2" id="KW-1185">Reference proteome</keyword>
<sequence>AHGHFCRDKVCPNCGDPMRVKYGRFECRKQNSARSKKRQIICYSQPAFKDSWFDCGIDKAKRVILICYLYASGVPSTQLKDHVKARDGVEWYGACQNVVIDFFKRSSQRVGGTGLSVEMLITKAPEGGRSGFMWVIGGIEGESQRSFMVTVSHLSRKFLTQIMSSWINPGQRFIQITSYPK</sequence>
<evidence type="ECO:0000313" key="2">
    <source>
        <dbReference type="Proteomes" id="UP000595437"/>
    </source>
</evidence>
<organism evidence="1 2">
    <name type="scientific">Caligus rogercresseyi</name>
    <name type="common">Sea louse</name>
    <dbReference type="NCBI Taxonomy" id="217165"/>
    <lineage>
        <taxon>Eukaryota</taxon>
        <taxon>Metazoa</taxon>
        <taxon>Ecdysozoa</taxon>
        <taxon>Arthropoda</taxon>
        <taxon>Crustacea</taxon>
        <taxon>Multicrustacea</taxon>
        <taxon>Hexanauplia</taxon>
        <taxon>Copepoda</taxon>
        <taxon>Siphonostomatoida</taxon>
        <taxon>Caligidae</taxon>
        <taxon>Caligus</taxon>
    </lineage>
</organism>
<dbReference type="AlphaFoldDB" id="A0A7T8HHW7"/>
<gene>
    <name evidence="1" type="ORF">FKW44_011346</name>
</gene>
<dbReference type="EMBL" id="CP045896">
    <property type="protein sequence ID" value="QQP50359.1"/>
    <property type="molecule type" value="Genomic_DNA"/>
</dbReference>